<organism evidence="1 2">
    <name type="scientific">Coffea canephora</name>
    <name type="common">Robusta coffee</name>
    <dbReference type="NCBI Taxonomy" id="49390"/>
    <lineage>
        <taxon>Eukaryota</taxon>
        <taxon>Viridiplantae</taxon>
        <taxon>Streptophyta</taxon>
        <taxon>Embryophyta</taxon>
        <taxon>Tracheophyta</taxon>
        <taxon>Spermatophyta</taxon>
        <taxon>Magnoliopsida</taxon>
        <taxon>eudicotyledons</taxon>
        <taxon>Gunneridae</taxon>
        <taxon>Pentapetalae</taxon>
        <taxon>asterids</taxon>
        <taxon>lamiids</taxon>
        <taxon>Gentianales</taxon>
        <taxon>Rubiaceae</taxon>
        <taxon>Ixoroideae</taxon>
        <taxon>Gardenieae complex</taxon>
        <taxon>Bertiereae - Coffeeae clade</taxon>
        <taxon>Coffeeae</taxon>
        <taxon>Coffea</taxon>
    </lineage>
</organism>
<accession>A0A068V714</accession>
<dbReference type="InParanoid" id="A0A068V714"/>
<reference evidence="2" key="1">
    <citation type="journal article" date="2014" name="Science">
        <title>The coffee genome provides insight into the convergent evolution of caffeine biosynthesis.</title>
        <authorList>
            <person name="Denoeud F."/>
            <person name="Carretero-Paulet L."/>
            <person name="Dereeper A."/>
            <person name="Droc G."/>
            <person name="Guyot R."/>
            <person name="Pietrella M."/>
            <person name="Zheng C."/>
            <person name="Alberti A."/>
            <person name="Anthony F."/>
            <person name="Aprea G."/>
            <person name="Aury J.M."/>
            <person name="Bento P."/>
            <person name="Bernard M."/>
            <person name="Bocs S."/>
            <person name="Campa C."/>
            <person name="Cenci A."/>
            <person name="Combes M.C."/>
            <person name="Crouzillat D."/>
            <person name="Da Silva C."/>
            <person name="Daddiego L."/>
            <person name="De Bellis F."/>
            <person name="Dussert S."/>
            <person name="Garsmeur O."/>
            <person name="Gayraud T."/>
            <person name="Guignon V."/>
            <person name="Jahn K."/>
            <person name="Jamilloux V."/>
            <person name="Joet T."/>
            <person name="Labadie K."/>
            <person name="Lan T."/>
            <person name="Leclercq J."/>
            <person name="Lepelley M."/>
            <person name="Leroy T."/>
            <person name="Li L.T."/>
            <person name="Librado P."/>
            <person name="Lopez L."/>
            <person name="Munoz A."/>
            <person name="Noel B."/>
            <person name="Pallavicini A."/>
            <person name="Perrotta G."/>
            <person name="Poncet V."/>
            <person name="Pot D."/>
            <person name="Priyono X."/>
            <person name="Rigoreau M."/>
            <person name="Rouard M."/>
            <person name="Rozas J."/>
            <person name="Tranchant-Dubreuil C."/>
            <person name="VanBuren R."/>
            <person name="Zhang Q."/>
            <person name="Andrade A.C."/>
            <person name="Argout X."/>
            <person name="Bertrand B."/>
            <person name="de Kochko A."/>
            <person name="Graziosi G."/>
            <person name="Henry R.J."/>
            <person name="Jayarama X."/>
            <person name="Ming R."/>
            <person name="Nagai C."/>
            <person name="Rounsley S."/>
            <person name="Sankoff D."/>
            <person name="Giuliano G."/>
            <person name="Albert V.A."/>
            <person name="Wincker P."/>
            <person name="Lashermes P."/>
        </authorList>
    </citation>
    <scope>NUCLEOTIDE SEQUENCE [LARGE SCALE GENOMIC DNA]</scope>
    <source>
        <strain evidence="2">cv. DH200-94</strain>
    </source>
</reference>
<dbReference type="Gramene" id="CDP16254">
    <property type="protein sequence ID" value="CDP16254"/>
    <property type="gene ID" value="GSCOC_T00018018001"/>
</dbReference>
<sequence>MFKFCNIKNLSSINSPSVMSHNFPSNAPHSNLRTSRLGSLPMVEISLHGKKNLDRVNFLRFEGKLNSQRCCTSPLYSSLSDSSRVRKSKFGKRLHFKELSHESRSMQLNFRRLGKPLKIFSVSSPQQKAGVASVCKLSNLKNFSRLYFGKVHDPHILKCLSFTKSPIVSGNSISPYISSLKRKVSRLWRLLISGGIIYE</sequence>
<evidence type="ECO:0000313" key="2">
    <source>
        <dbReference type="Proteomes" id="UP000295252"/>
    </source>
</evidence>
<evidence type="ECO:0000313" key="1">
    <source>
        <dbReference type="EMBL" id="CDP16254.1"/>
    </source>
</evidence>
<dbReference type="EMBL" id="HG739204">
    <property type="protein sequence ID" value="CDP16254.1"/>
    <property type="molecule type" value="Genomic_DNA"/>
</dbReference>
<dbReference type="AlphaFoldDB" id="A0A068V714"/>
<name>A0A068V714_COFCA</name>
<gene>
    <name evidence="1" type="ORF">GSCOC_T00018018001</name>
</gene>
<dbReference type="Proteomes" id="UP000295252">
    <property type="component" value="Chromosome III"/>
</dbReference>
<proteinExistence type="predicted"/>
<protein>
    <submittedName>
        <fullName evidence="1">Uncharacterized protein</fullName>
    </submittedName>
</protein>
<keyword evidence="2" id="KW-1185">Reference proteome</keyword>